<dbReference type="InterPro" id="IPR036942">
    <property type="entry name" value="Beta-barrel_TonB_sf"/>
</dbReference>
<dbReference type="InterPro" id="IPR023996">
    <property type="entry name" value="TonB-dep_OMP_SusC/RagA"/>
</dbReference>
<evidence type="ECO:0000256" key="3">
    <source>
        <dbReference type="ARBA" id="ARBA00022452"/>
    </source>
</evidence>
<dbReference type="NCBIfam" id="TIGR04056">
    <property type="entry name" value="OMP_RagA_SusC"/>
    <property type="match status" value="1"/>
</dbReference>
<evidence type="ECO:0000259" key="11">
    <source>
        <dbReference type="Pfam" id="PF07715"/>
    </source>
</evidence>
<dbReference type="InterPro" id="IPR012910">
    <property type="entry name" value="Plug_dom"/>
</dbReference>
<dbReference type="Pfam" id="PF00593">
    <property type="entry name" value="TonB_dep_Rec_b-barrel"/>
    <property type="match status" value="1"/>
</dbReference>
<evidence type="ECO:0000256" key="2">
    <source>
        <dbReference type="ARBA" id="ARBA00022448"/>
    </source>
</evidence>
<gene>
    <name evidence="12" type="ORF">IPP15_21845</name>
</gene>
<dbReference type="InterPro" id="IPR039426">
    <property type="entry name" value="TonB-dep_rcpt-like"/>
</dbReference>
<accession>A0A9D7XVS3</accession>
<dbReference type="InterPro" id="IPR023997">
    <property type="entry name" value="TonB-dep_OMP_SusC/RagA_CS"/>
</dbReference>
<protein>
    <submittedName>
        <fullName evidence="12">SusC/RagA family TonB-linked outer membrane protein</fullName>
    </submittedName>
</protein>
<dbReference type="Gene3D" id="2.170.130.10">
    <property type="entry name" value="TonB-dependent receptor, plug domain"/>
    <property type="match status" value="1"/>
</dbReference>
<keyword evidence="3 8" id="KW-1134">Transmembrane beta strand</keyword>
<evidence type="ECO:0000256" key="6">
    <source>
        <dbReference type="ARBA" id="ARBA00023136"/>
    </source>
</evidence>
<dbReference type="SUPFAM" id="SSF56935">
    <property type="entry name" value="Porins"/>
    <property type="match status" value="1"/>
</dbReference>
<evidence type="ECO:0000313" key="12">
    <source>
        <dbReference type="EMBL" id="MBK9984972.1"/>
    </source>
</evidence>
<evidence type="ECO:0000256" key="9">
    <source>
        <dbReference type="RuleBase" id="RU003357"/>
    </source>
</evidence>
<dbReference type="Proteomes" id="UP000808337">
    <property type="component" value="Unassembled WGS sequence"/>
</dbReference>
<dbReference type="Gene3D" id="2.40.170.20">
    <property type="entry name" value="TonB-dependent receptor, beta-barrel domain"/>
    <property type="match status" value="1"/>
</dbReference>
<dbReference type="SUPFAM" id="SSF49464">
    <property type="entry name" value="Carboxypeptidase regulatory domain-like"/>
    <property type="match status" value="1"/>
</dbReference>
<comment type="similarity">
    <text evidence="8 9">Belongs to the TonB-dependent receptor family.</text>
</comment>
<keyword evidence="7 8" id="KW-0998">Cell outer membrane</keyword>
<dbReference type="InterPro" id="IPR000531">
    <property type="entry name" value="Beta-barrel_TonB"/>
</dbReference>
<dbReference type="NCBIfam" id="TIGR04057">
    <property type="entry name" value="SusC_RagA_signa"/>
    <property type="match status" value="1"/>
</dbReference>
<evidence type="ECO:0000256" key="7">
    <source>
        <dbReference type="ARBA" id="ARBA00023237"/>
    </source>
</evidence>
<dbReference type="GO" id="GO:0009279">
    <property type="term" value="C:cell outer membrane"/>
    <property type="evidence" value="ECO:0007669"/>
    <property type="project" value="UniProtKB-SubCell"/>
</dbReference>
<evidence type="ECO:0000256" key="4">
    <source>
        <dbReference type="ARBA" id="ARBA00022692"/>
    </source>
</evidence>
<dbReference type="InterPro" id="IPR008969">
    <property type="entry name" value="CarboxyPept-like_regulatory"/>
</dbReference>
<keyword evidence="4 8" id="KW-0812">Transmembrane</keyword>
<evidence type="ECO:0000313" key="13">
    <source>
        <dbReference type="Proteomes" id="UP000808337"/>
    </source>
</evidence>
<keyword evidence="2 8" id="KW-0813">Transport</keyword>
<dbReference type="PROSITE" id="PS52016">
    <property type="entry name" value="TONB_DEPENDENT_REC_3"/>
    <property type="match status" value="1"/>
</dbReference>
<keyword evidence="5 9" id="KW-0798">TonB box</keyword>
<proteinExistence type="inferred from homology"/>
<dbReference type="EMBL" id="JADKGY010000032">
    <property type="protein sequence ID" value="MBK9984972.1"/>
    <property type="molecule type" value="Genomic_DNA"/>
</dbReference>
<dbReference type="Pfam" id="PF13715">
    <property type="entry name" value="CarbopepD_reg_2"/>
    <property type="match status" value="1"/>
</dbReference>
<dbReference type="Pfam" id="PF07715">
    <property type="entry name" value="Plug"/>
    <property type="match status" value="1"/>
</dbReference>
<dbReference type="InterPro" id="IPR037066">
    <property type="entry name" value="Plug_dom_sf"/>
</dbReference>
<comment type="caution">
    <text evidence="12">The sequence shown here is derived from an EMBL/GenBank/DDBJ whole genome shotgun (WGS) entry which is preliminary data.</text>
</comment>
<evidence type="ECO:0000259" key="10">
    <source>
        <dbReference type="Pfam" id="PF00593"/>
    </source>
</evidence>
<keyword evidence="6 8" id="KW-0472">Membrane</keyword>
<reference evidence="12 13" key="1">
    <citation type="submission" date="2020-10" db="EMBL/GenBank/DDBJ databases">
        <title>Connecting structure to function with the recovery of over 1000 high-quality activated sludge metagenome-assembled genomes encoding full-length rRNA genes using long-read sequencing.</title>
        <authorList>
            <person name="Singleton C.M."/>
            <person name="Petriglieri F."/>
            <person name="Kristensen J.M."/>
            <person name="Kirkegaard R.H."/>
            <person name="Michaelsen T.Y."/>
            <person name="Andersen M.H."/>
            <person name="Karst S.M."/>
            <person name="Dueholm M.S."/>
            <person name="Nielsen P.H."/>
            <person name="Albertsen M."/>
        </authorList>
    </citation>
    <scope>NUCLEOTIDE SEQUENCE [LARGE SCALE GENOMIC DNA]</scope>
    <source>
        <strain evidence="12">Ribe_18-Q3-R11-54_MAXAC.273</strain>
    </source>
</reference>
<organism evidence="12 13">
    <name type="scientific">Candidatus Opimibacter skivensis</name>
    <dbReference type="NCBI Taxonomy" id="2982028"/>
    <lineage>
        <taxon>Bacteria</taxon>
        <taxon>Pseudomonadati</taxon>
        <taxon>Bacteroidota</taxon>
        <taxon>Saprospiria</taxon>
        <taxon>Saprospirales</taxon>
        <taxon>Saprospiraceae</taxon>
        <taxon>Candidatus Opimibacter</taxon>
    </lineage>
</organism>
<dbReference type="AlphaFoldDB" id="A0A9D7XVS3"/>
<feature type="domain" description="TonB-dependent receptor plug" evidence="11">
    <location>
        <begin position="119"/>
        <end position="246"/>
    </location>
</feature>
<evidence type="ECO:0000256" key="1">
    <source>
        <dbReference type="ARBA" id="ARBA00004571"/>
    </source>
</evidence>
<evidence type="ECO:0000256" key="8">
    <source>
        <dbReference type="PROSITE-ProRule" id="PRU01360"/>
    </source>
</evidence>
<dbReference type="Gene3D" id="2.60.40.1120">
    <property type="entry name" value="Carboxypeptidase-like, regulatory domain"/>
    <property type="match status" value="1"/>
</dbReference>
<evidence type="ECO:0000256" key="5">
    <source>
        <dbReference type="ARBA" id="ARBA00023077"/>
    </source>
</evidence>
<sequence length="987" mass="106297">MNRHLLIPFRCLLSICFVFLLVGFSYGQKKITGTLTDAGTNEPLIGANIVIKGTATGTVADFNGNYTIMANPGDVLVVTYTGYKSQEITVGSESVYNSALAPGELFEEVVVVGYGSVRKADLTGSVVAVGEKDFNKGVYTSPEQLIQGRAAGVQIINNSGQPGGLTTVRIRGNSSIRTGNQPLFVVDGVQMSGGSSSPSGANGASMGDTPGLNPLNYLNPSDIASMQVLKDASATAIYGSRGANGVIIITTKKGKIGSPTIDVNTSVGFSSVLHKYDVLSADQYRAALTEYGLTTGNYGASVDAQDAILQTGMTNNHSIAINGGNDNGSYRISLGYLDQEGIVKNNELRRLSASLGGGFQFLDNKRLGIDFNLITAQTRQDGPPITSNADFRGSLIGNALQWNPTHKLYNDDGSPVILPAFGNFTNPVALLEAYKDQTNSVDIIASISPSYKITNDLVYRLTYSVTNGTGSRRAQIASWINVQDVENRGVAGLWDKRITNQILTHTLSYTHDITSKINLNAVAGFEYQKLDERGSGIFAKDFILPVFDYTSILQNSSQSSRNISSYNNPSTELQSYFVRAGFNYADKYLLTLTARSDGSSKFGANNKYAFFPAVGVAWNMHTEDFLADGPFDQLKLRAGWGQVGNSEFPAGAAQERYAFQQGTISLVNVANPDLKWETTTTLNVGVDFSILDSKLSGTVEYFHKDSKDLLFQFPTIQPAPAGFYWINLDGDVINSGVEVTLNLNAVDNNNFRWDIGGNISFLSNKLENYTGPNLPYGQLFGQGSSGATSMRLENGQPLNAFYLRNHLGIGDNGQSIYADDESLSFVGDPNANVQLGFNTNLGVGHFNLNLNFTGALDYLIYNNTQMSVIPIGNLGSRNIDARLLDGAQQEATSNAIKASSRYLESGDFVKLSSASLSYDLGKIGNTFKNTRIYVTGQNLLVFTNYSGFDPEVNTVNVTADSGLPSFGIEYIPYPSARTILVGANFSF</sequence>
<name>A0A9D7XVS3_9BACT</name>
<comment type="subcellular location">
    <subcellularLocation>
        <location evidence="1 8">Cell outer membrane</location>
        <topology evidence="1 8">Multi-pass membrane protein</topology>
    </subcellularLocation>
</comment>
<feature type="domain" description="TonB-dependent receptor-like beta-barrel" evidence="10">
    <location>
        <begin position="451"/>
        <end position="939"/>
    </location>
</feature>